<dbReference type="SUPFAM" id="SSF57850">
    <property type="entry name" value="RING/U-box"/>
    <property type="match status" value="1"/>
</dbReference>
<evidence type="ECO:0000259" key="5">
    <source>
        <dbReference type="SMART" id="SM00184"/>
    </source>
</evidence>
<dbReference type="Proteomes" id="UP001329825">
    <property type="component" value="Chromosome 3"/>
</dbReference>
<protein>
    <recommendedName>
        <fullName evidence="5">RING-type domain-containing protein</fullName>
    </recommendedName>
</protein>
<feature type="compositionally biased region" description="Low complexity" evidence="4">
    <location>
        <begin position="119"/>
        <end position="129"/>
    </location>
</feature>
<feature type="compositionally biased region" description="Gly residues" evidence="4">
    <location>
        <begin position="345"/>
        <end position="355"/>
    </location>
</feature>
<feature type="region of interest" description="Disordered" evidence="4">
    <location>
        <begin position="1"/>
        <end position="85"/>
    </location>
</feature>
<name>A0ABZ1CUA1_9TREE</name>
<reference evidence="6 7" key="1">
    <citation type="submission" date="2024-01" db="EMBL/GenBank/DDBJ databases">
        <title>Comparative genomics of Cryptococcus and Kwoniella reveals pathogenesis evolution and contrasting modes of karyotype evolution via chromosome fusion or intercentromeric recombination.</title>
        <authorList>
            <person name="Coelho M.A."/>
            <person name="David-Palma M."/>
            <person name="Shea T."/>
            <person name="Bowers K."/>
            <person name="McGinley-Smith S."/>
            <person name="Mohammad A.W."/>
            <person name="Gnirke A."/>
            <person name="Yurkov A.M."/>
            <person name="Nowrousian M."/>
            <person name="Sun S."/>
            <person name="Cuomo C.A."/>
            <person name="Heitman J."/>
        </authorList>
    </citation>
    <scope>NUCLEOTIDE SEQUENCE [LARGE SCALE GENOMIC DNA]</scope>
    <source>
        <strain evidence="6">CBS 11374</strain>
    </source>
</reference>
<feature type="compositionally biased region" description="Low complexity" evidence="4">
    <location>
        <begin position="43"/>
        <end position="84"/>
    </location>
</feature>
<feature type="compositionally biased region" description="Low complexity" evidence="4">
    <location>
        <begin position="145"/>
        <end position="156"/>
    </location>
</feature>
<dbReference type="PANTHER" id="PTHR47094">
    <property type="entry name" value="ELFLESS, ISOFORM B"/>
    <property type="match status" value="1"/>
</dbReference>
<dbReference type="EMBL" id="CP141883">
    <property type="protein sequence ID" value="WRT65334.1"/>
    <property type="molecule type" value="Genomic_DNA"/>
</dbReference>
<evidence type="ECO:0000313" key="6">
    <source>
        <dbReference type="EMBL" id="WRT65334.1"/>
    </source>
</evidence>
<evidence type="ECO:0000256" key="1">
    <source>
        <dbReference type="ARBA" id="ARBA00022723"/>
    </source>
</evidence>
<evidence type="ECO:0000256" key="2">
    <source>
        <dbReference type="ARBA" id="ARBA00022771"/>
    </source>
</evidence>
<keyword evidence="2" id="KW-0863">Zinc-finger</keyword>
<feature type="compositionally biased region" description="Low complexity" evidence="4">
    <location>
        <begin position="194"/>
        <end position="211"/>
    </location>
</feature>
<feature type="compositionally biased region" description="Basic and acidic residues" evidence="4">
    <location>
        <begin position="218"/>
        <end position="230"/>
    </location>
</feature>
<dbReference type="InterPro" id="IPR013083">
    <property type="entry name" value="Znf_RING/FYVE/PHD"/>
</dbReference>
<accession>A0ABZ1CUA1</accession>
<keyword evidence="3" id="KW-0862">Zinc</keyword>
<evidence type="ECO:0000256" key="4">
    <source>
        <dbReference type="SAM" id="MobiDB-lite"/>
    </source>
</evidence>
<feature type="region of interest" description="Disordered" evidence="4">
    <location>
        <begin position="100"/>
        <end position="156"/>
    </location>
</feature>
<gene>
    <name evidence="6" type="ORF">IL334_002277</name>
</gene>
<dbReference type="InterPro" id="IPR017907">
    <property type="entry name" value="Znf_RING_CS"/>
</dbReference>
<dbReference type="PANTHER" id="PTHR47094:SF1">
    <property type="entry name" value="RING-TYPE E3 UBIQUITIN TRANSFERASE"/>
    <property type="match status" value="1"/>
</dbReference>
<dbReference type="InterPro" id="IPR001841">
    <property type="entry name" value="Znf_RING"/>
</dbReference>
<dbReference type="Gene3D" id="3.30.40.10">
    <property type="entry name" value="Zinc/RING finger domain, C3HC4 (zinc finger)"/>
    <property type="match status" value="1"/>
</dbReference>
<dbReference type="InterPro" id="IPR049627">
    <property type="entry name" value="SLX8"/>
</dbReference>
<sequence>MRPPHRVTRSTNSPPSPNSDSRPKPTLADIPLAPRRRLRDGRSSTASSSTSSRGRASISRSVRRGSSVSSAGSSRSATSSMSVVGRNGLARRNHIMSALPSVLNNNENEDENETQEGIRSISSSRASSLTPPPPLAPIRHRSIEPQQRQRQQRQPSRSIIDILDEQSYEQQLSNGSSRSTPIDDSITSIPNPNSRSRQSSETSSLTSAGSEPSNQHLSDGRRYTAEEKGKGRAMITPIEIESSPEEEGDDSIQILNVPQKRRRGSVDDSITENVVTGQGDDIDVEEEDTLGGGYTCPVCFCAPSQAVMTFCGHILCAQCLHSSLLSAISRNPAPYPDAHPHRGGRFGGTRGNGRGGRGRSTRNSSNSNSYSTNILSMYGPGPNSWTKELLQEFYHRYLNKTCEDQLKESDISQANWDAIKELQLPKVDDIKVEQKLKGLWRVENSWVVEGECPVCRNPIPGGYGPPGTGIGGVIPLQARLSGFKNGSKKRR</sequence>
<feature type="domain" description="RING-type" evidence="5">
    <location>
        <begin position="296"/>
        <end position="455"/>
    </location>
</feature>
<dbReference type="GeneID" id="87954408"/>
<dbReference type="PROSITE" id="PS00518">
    <property type="entry name" value="ZF_RING_1"/>
    <property type="match status" value="1"/>
</dbReference>
<feature type="compositionally biased region" description="Polar residues" evidence="4">
    <location>
        <begin position="169"/>
        <end position="193"/>
    </location>
</feature>
<feature type="region of interest" description="Disordered" evidence="4">
    <location>
        <begin position="169"/>
        <end position="234"/>
    </location>
</feature>
<keyword evidence="1" id="KW-0479">Metal-binding</keyword>
<evidence type="ECO:0000313" key="7">
    <source>
        <dbReference type="Proteomes" id="UP001329825"/>
    </source>
</evidence>
<dbReference type="RefSeq" id="XP_062790074.1">
    <property type="nucleotide sequence ID" value="XM_062934023.1"/>
</dbReference>
<organism evidence="6 7">
    <name type="scientific">Kwoniella shivajii</name>
    <dbReference type="NCBI Taxonomy" id="564305"/>
    <lineage>
        <taxon>Eukaryota</taxon>
        <taxon>Fungi</taxon>
        <taxon>Dikarya</taxon>
        <taxon>Basidiomycota</taxon>
        <taxon>Agaricomycotina</taxon>
        <taxon>Tremellomycetes</taxon>
        <taxon>Tremellales</taxon>
        <taxon>Cryptococcaceae</taxon>
        <taxon>Kwoniella</taxon>
    </lineage>
</organism>
<keyword evidence="7" id="KW-1185">Reference proteome</keyword>
<evidence type="ECO:0000256" key="3">
    <source>
        <dbReference type="ARBA" id="ARBA00022833"/>
    </source>
</evidence>
<feature type="region of interest" description="Disordered" evidence="4">
    <location>
        <begin position="335"/>
        <end position="369"/>
    </location>
</feature>
<proteinExistence type="predicted"/>
<dbReference type="SMART" id="SM00184">
    <property type="entry name" value="RING"/>
    <property type="match status" value="1"/>
</dbReference>